<organism evidence="1 2">
    <name type="scientific">Providencia rettgeri</name>
    <dbReference type="NCBI Taxonomy" id="587"/>
    <lineage>
        <taxon>Bacteria</taxon>
        <taxon>Pseudomonadati</taxon>
        <taxon>Pseudomonadota</taxon>
        <taxon>Gammaproteobacteria</taxon>
        <taxon>Enterobacterales</taxon>
        <taxon>Morganellaceae</taxon>
        <taxon>Providencia</taxon>
    </lineage>
</organism>
<name>A0A9N8D3C3_PRORE</name>
<comment type="caution">
    <text evidence="1">The sequence shown here is derived from an EMBL/GenBank/DDBJ whole genome shotgun (WGS) entry which is preliminary data.</text>
</comment>
<evidence type="ECO:0008006" key="3">
    <source>
        <dbReference type="Google" id="ProtNLM"/>
    </source>
</evidence>
<reference evidence="1" key="1">
    <citation type="submission" date="2020-05" db="EMBL/GenBank/DDBJ databases">
        <authorList>
            <person name="Delgado-Blas J."/>
        </authorList>
    </citation>
    <scope>NUCLEOTIDE SEQUENCE</scope>
    <source>
        <strain evidence="1">BB1453</strain>
    </source>
</reference>
<evidence type="ECO:0000313" key="1">
    <source>
        <dbReference type="EMBL" id="CAB5679188.1"/>
    </source>
</evidence>
<dbReference type="Proteomes" id="UP000834611">
    <property type="component" value="Unassembled WGS sequence"/>
</dbReference>
<evidence type="ECO:0000313" key="2">
    <source>
        <dbReference type="Proteomes" id="UP000834611"/>
    </source>
</evidence>
<dbReference type="AlphaFoldDB" id="A0A9N8D3C3"/>
<protein>
    <recommendedName>
        <fullName evidence="3">Type II toxin-antitoxin system YafO family toxin</fullName>
    </recommendedName>
</protein>
<dbReference type="RefSeq" id="WP_004253773.1">
    <property type="nucleotide sequence ID" value="NZ_CABKOE010000032.1"/>
</dbReference>
<proteinExistence type="predicted"/>
<dbReference type="EMBL" id="CAHPSF010000002">
    <property type="protein sequence ID" value="CAB5679188.1"/>
    <property type="molecule type" value="Genomic_DNA"/>
</dbReference>
<gene>
    <name evidence="1" type="ORF">GHA_01181</name>
</gene>
<sequence>MSSAAPNNQNYQITYKGKVYHTQDFADACLNCEGLKEYADAFKAFWLTGYHPSIGKDIETRKPREMLIDKHVRHAHVDTGNYAPEENKKHPNATKSSWLIWRTQIELAKVEPTSDAYLIYAVNDKRDAILISFIEDGAHKKSEEAQYLEYIMEKADFFYEKTSKRMPLGENMFSDKWLLTNQDTTD</sequence>
<accession>A0A9N8D3C3</accession>